<feature type="non-terminal residue" evidence="1">
    <location>
        <position position="53"/>
    </location>
</feature>
<dbReference type="EMBL" id="CAJOBJ010132861">
    <property type="protein sequence ID" value="CAF4729680.1"/>
    <property type="molecule type" value="Genomic_DNA"/>
</dbReference>
<evidence type="ECO:0000313" key="1">
    <source>
        <dbReference type="EMBL" id="CAF4729680.1"/>
    </source>
</evidence>
<sequence>MLIDCIRFFTTNNLVNGETNHLTESNPILNRITMDTLTPTNINLLPIHIKIIL</sequence>
<reference evidence="1" key="1">
    <citation type="submission" date="2021-02" db="EMBL/GenBank/DDBJ databases">
        <authorList>
            <person name="Nowell W R."/>
        </authorList>
    </citation>
    <scope>NUCLEOTIDE SEQUENCE</scope>
</reference>
<protein>
    <submittedName>
        <fullName evidence="1">Uncharacterized protein</fullName>
    </submittedName>
</protein>
<gene>
    <name evidence="1" type="ORF">GIL414_LOCUS44215</name>
</gene>
<dbReference type="Proteomes" id="UP000681720">
    <property type="component" value="Unassembled WGS sequence"/>
</dbReference>
<name>A0A8S3AH80_9BILA</name>
<comment type="caution">
    <text evidence="1">The sequence shown here is derived from an EMBL/GenBank/DDBJ whole genome shotgun (WGS) entry which is preliminary data.</text>
</comment>
<proteinExistence type="predicted"/>
<accession>A0A8S3AH80</accession>
<organism evidence="1 2">
    <name type="scientific">Rotaria magnacalcarata</name>
    <dbReference type="NCBI Taxonomy" id="392030"/>
    <lineage>
        <taxon>Eukaryota</taxon>
        <taxon>Metazoa</taxon>
        <taxon>Spiralia</taxon>
        <taxon>Gnathifera</taxon>
        <taxon>Rotifera</taxon>
        <taxon>Eurotatoria</taxon>
        <taxon>Bdelloidea</taxon>
        <taxon>Philodinida</taxon>
        <taxon>Philodinidae</taxon>
        <taxon>Rotaria</taxon>
    </lineage>
</organism>
<dbReference type="AlphaFoldDB" id="A0A8S3AH80"/>
<evidence type="ECO:0000313" key="2">
    <source>
        <dbReference type="Proteomes" id="UP000681720"/>
    </source>
</evidence>